<evidence type="ECO:0000313" key="2">
    <source>
        <dbReference type="EMBL" id="OHT45128.1"/>
    </source>
</evidence>
<dbReference type="NCBIfam" id="NF038133">
    <property type="entry name" value="choice_anch_L"/>
    <property type="match status" value="1"/>
</dbReference>
<evidence type="ECO:0000256" key="1">
    <source>
        <dbReference type="SAM" id="SignalP"/>
    </source>
</evidence>
<dbReference type="EMBL" id="MIKE01000023">
    <property type="protein sequence ID" value="OHT45128.1"/>
    <property type="molecule type" value="Genomic_DNA"/>
</dbReference>
<dbReference type="NCBIfam" id="TIGR04131">
    <property type="entry name" value="Bac_Flav_CTERM"/>
    <property type="match status" value="1"/>
</dbReference>
<reference evidence="2" key="2">
    <citation type="submission" date="2016-09" db="EMBL/GenBank/DDBJ databases">
        <authorList>
            <person name="Capua I."/>
            <person name="De Benedictis P."/>
            <person name="Joannis T."/>
            <person name="Lombin L.H."/>
            <person name="Cattoli G."/>
        </authorList>
    </citation>
    <scope>NUCLEOTIDE SEQUENCE [LARGE SCALE GENOMIC DNA]</scope>
    <source>
        <strain evidence="2">MSU</strain>
    </source>
</reference>
<evidence type="ECO:0008006" key="6">
    <source>
        <dbReference type="Google" id="ProtNLM"/>
    </source>
</evidence>
<reference evidence="3 5" key="3">
    <citation type="submission" date="2016-11" db="EMBL/GenBank/DDBJ databases">
        <title>Whole genomes of Flavobacteriaceae.</title>
        <authorList>
            <person name="Stine C."/>
            <person name="Li C."/>
            <person name="Tadesse D."/>
        </authorList>
    </citation>
    <scope>NUCLEOTIDE SEQUENCE [LARGE SCALE GENOMIC DNA]</scope>
    <source>
        <strain evidence="3 5">ATCC BAA-2541</strain>
    </source>
</reference>
<dbReference type="InterPro" id="IPR049804">
    <property type="entry name" value="Choice_anch_L"/>
</dbReference>
<gene>
    <name evidence="3" type="ORF">B0A71_18785</name>
    <name evidence="2" type="ORF">BHE19_10510</name>
</gene>
<accession>A0A1S1J5W0</accession>
<keyword evidence="5" id="KW-1185">Reference proteome</keyword>
<dbReference type="OrthoDB" id="9765926at2"/>
<organism evidence="2 4">
    <name type="scientific">Flavobacterium tructae</name>
    <dbReference type="NCBI Taxonomy" id="1114873"/>
    <lineage>
        <taxon>Bacteria</taxon>
        <taxon>Pseudomonadati</taxon>
        <taxon>Bacteroidota</taxon>
        <taxon>Flavobacteriia</taxon>
        <taxon>Flavobacteriales</taxon>
        <taxon>Flavobacteriaceae</taxon>
        <taxon>Flavobacterium</taxon>
    </lineage>
</organism>
<keyword evidence="1" id="KW-0732">Signal</keyword>
<dbReference type="Pfam" id="PF13585">
    <property type="entry name" value="CHU_C"/>
    <property type="match status" value="1"/>
</dbReference>
<dbReference type="InterPro" id="IPR026341">
    <property type="entry name" value="T9SS_type_B"/>
</dbReference>
<name>A0A1S1J5W0_9FLAO</name>
<proteinExistence type="predicted"/>
<feature type="chain" id="PRO_5010276540" description="Gliding motility-associated C-terminal domain-containing protein" evidence="1">
    <location>
        <begin position="23"/>
        <end position="784"/>
    </location>
</feature>
<dbReference type="AlphaFoldDB" id="A0A1S1J5W0"/>
<evidence type="ECO:0000313" key="4">
    <source>
        <dbReference type="Proteomes" id="UP000180252"/>
    </source>
</evidence>
<feature type="signal peptide" evidence="1">
    <location>
        <begin position="1"/>
        <end position="22"/>
    </location>
</feature>
<dbReference type="EMBL" id="MUHG01000028">
    <property type="protein sequence ID" value="OXB16520.1"/>
    <property type="molecule type" value="Genomic_DNA"/>
</dbReference>
<sequence length="784" mass="85947">MNYFKILSLVYFVCLLSLKVNAQNISIDDTRTPEDLAKNILINSACINVTSVNATGNPANTGNSYAYFNSGGGSFPFSGGIVLSTSPSTNASGPFIRSNSIGVTNDKWLGDSDLNQALNNNSSKQATVLEFDFIALANSISFNYIFASNEYQTYYPCIYSDGFAFLIKEAGTSDPYKNLAVLPNTTTPVASTTVHTKIEPAFVNGTNYPGCDPLNENFFNGYNTINSPINYAGQTVVMNAHTDVIPNKKYHLKLVIADDPTGQFNSAVFIEAGSFISRINLGTNKTIADKNPACFGESIVLDTRLDSNLYTFKWFKETTTDNYVEISPAETGSAYTVTTFGNYKVEATLIGTTCVATGKIKIEFAPEILSTNTSLVQCDDDTDGISVFDLTKIANIVKNNVAETLNKGYYESLADAQTKTNPISTPEKYSNKSPNQVIYVRLENQYGCSKIAEVTLQISNTTIAPQNPFATCDGDDKQDGFYQFDLNAQVSSQLSTGLPASITFSYFLNANDALAATNTLPNIFKNTTAFTQTIYAKAVNGSDCYDILPITLVVNTFDPPNFQDESKYLCKGEQITLDVATGFASYSWNTGAASNSITVNTAGDYSVLVKDINGCEKTKKFKVILSESAIISGADIKDFSGDENSVLIQYTGVGNYEFSLDGSVFQDAPLFTNVKPGVYNAIARDKNGCGPSNQYQVYIADYPRFFTPNGDGYNDLWLIKNSDQLPVYKIFIFDRYGKLLKQMDQNTLGWNGQFNNQQLPADDYWFNLQFVNGRVIKGHFSLKR</sequence>
<protein>
    <recommendedName>
        <fullName evidence="6">Gliding motility-associated C-terminal domain-containing protein</fullName>
    </recommendedName>
</protein>
<comment type="caution">
    <text evidence="2">The sequence shown here is derived from an EMBL/GenBank/DDBJ whole genome shotgun (WGS) entry which is preliminary data.</text>
</comment>
<evidence type="ECO:0000313" key="3">
    <source>
        <dbReference type="EMBL" id="OXB16520.1"/>
    </source>
</evidence>
<dbReference type="STRING" id="1278819.BHE19_10510"/>
<evidence type="ECO:0000313" key="5">
    <source>
        <dbReference type="Proteomes" id="UP000198319"/>
    </source>
</evidence>
<dbReference type="Proteomes" id="UP000180252">
    <property type="component" value="Unassembled WGS sequence"/>
</dbReference>
<reference evidence="4" key="1">
    <citation type="submission" date="2016-09" db="EMBL/GenBank/DDBJ databases">
        <authorList>
            <person name="Chen S."/>
            <person name="Walker E."/>
        </authorList>
    </citation>
    <scope>NUCLEOTIDE SEQUENCE [LARGE SCALE GENOMIC DNA]</scope>
    <source>
        <strain evidence="4">MSU</strain>
    </source>
</reference>
<dbReference type="RefSeq" id="WP_070907438.1">
    <property type="nucleotide sequence ID" value="NZ_MIKE01000023.1"/>
</dbReference>
<dbReference type="Proteomes" id="UP000198319">
    <property type="component" value="Unassembled WGS sequence"/>
</dbReference>